<keyword evidence="3" id="KW-1185">Reference proteome</keyword>
<comment type="caution">
    <text evidence="2">The sequence shown here is derived from an EMBL/GenBank/DDBJ whole genome shotgun (WGS) entry which is preliminary data.</text>
</comment>
<sequence length="231" mass="26048">MTDKRATVVERSERCRRIRRCMDGYIECDKSYVIRVKSEFSKRQSHQCLSVDLRVSPRRHASAVCARAPPSPAGVVRVRAAADTAPRLIDAAPPCFRGRNKHLAAQLGDIHLCVTSMQDCRYFGGLAVHLRRRVYLRCSAVGERALENGSCRRSPRRQNTEKYYLYCVGGAVRRGPARARRGRRELTGYSPARVTRPPGASSGRERTAARGSFASHVRYGELDNVLRHRRP</sequence>
<dbReference type="AlphaFoldDB" id="A0A4C1X596"/>
<dbReference type="Proteomes" id="UP000299102">
    <property type="component" value="Unassembled WGS sequence"/>
</dbReference>
<evidence type="ECO:0000256" key="1">
    <source>
        <dbReference type="SAM" id="MobiDB-lite"/>
    </source>
</evidence>
<protein>
    <submittedName>
        <fullName evidence="2">Uncharacterized protein</fullName>
    </submittedName>
</protein>
<organism evidence="2 3">
    <name type="scientific">Eumeta variegata</name>
    <name type="common">Bagworm moth</name>
    <name type="synonym">Eumeta japonica</name>
    <dbReference type="NCBI Taxonomy" id="151549"/>
    <lineage>
        <taxon>Eukaryota</taxon>
        <taxon>Metazoa</taxon>
        <taxon>Ecdysozoa</taxon>
        <taxon>Arthropoda</taxon>
        <taxon>Hexapoda</taxon>
        <taxon>Insecta</taxon>
        <taxon>Pterygota</taxon>
        <taxon>Neoptera</taxon>
        <taxon>Endopterygota</taxon>
        <taxon>Lepidoptera</taxon>
        <taxon>Glossata</taxon>
        <taxon>Ditrysia</taxon>
        <taxon>Tineoidea</taxon>
        <taxon>Psychidae</taxon>
        <taxon>Oiketicinae</taxon>
        <taxon>Eumeta</taxon>
    </lineage>
</organism>
<evidence type="ECO:0000313" key="2">
    <source>
        <dbReference type="EMBL" id="GBP58330.1"/>
    </source>
</evidence>
<dbReference type="EMBL" id="BGZK01000733">
    <property type="protein sequence ID" value="GBP58330.1"/>
    <property type="molecule type" value="Genomic_DNA"/>
</dbReference>
<proteinExistence type="predicted"/>
<gene>
    <name evidence="2" type="ORF">EVAR_40895_1</name>
</gene>
<accession>A0A4C1X596</accession>
<evidence type="ECO:0000313" key="3">
    <source>
        <dbReference type="Proteomes" id="UP000299102"/>
    </source>
</evidence>
<name>A0A4C1X596_EUMVA</name>
<reference evidence="2 3" key="1">
    <citation type="journal article" date="2019" name="Commun. Biol.">
        <title>The bagworm genome reveals a unique fibroin gene that provides high tensile strength.</title>
        <authorList>
            <person name="Kono N."/>
            <person name="Nakamura H."/>
            <person name="Ohtoshi R."/>
            <person name="Tomita M."/>
            <person name="Numata K."/>
            <person name="Arakawa K."/>
        </authorList>
    </citation>
    <scope>NUCLEOTIDE SEQUENCE [LARGE SCALE GENOMIC DNA]</scope>
</reference>
<feature type="region of interest" description="Disordered" evidence="1">
    <location>
        <begin position="178"/>
        <end position="212"/>
    </location>
</feature>